<evidence type="ECO:0000256" key="3">
    <source>
        <dbReference type="ARBA" id="ARBA00023295"/>
    </source>
</evidence>
<reference evidence="5 6" key="1">
    <citation type="submission" date="2020-07" db="EMBL/GenBank/DDBJ databases">
        <authorList>
            <person name="Feng X."/>
        </authorList>
    </citation>
    <scope>NUCLEOTIDE SEQUENCE [LARGE SCALE GENOMIC DNA]</scope>
    <source>
        <strain evidence="5 6">JCM23202</strain>
    </source>
</reference>
<dbReference type="GO" id="GO:0005975">
    <property type="term" value="P:carbohydrate metabolic process"/>
    <property type="evidence" value="ECO:0007669"/>
    <property type="project" value="InterPro"/>
</dbReference>
<dbReference type="Gene3D" id="3.20.20.80">
    <property type="entry name" value="Glycosidases"/>
    <property type="match status" value="1"/>
</dbReference>
<dbReference type="PANTHER" id="PTHR42732">
    <property type="entry name" value="BETA-GALACTOSIDASE"/>
    <property type="match status" value="1"/>
</dbReference>
<dbReference type="InterPro" id="IPR023232">
    <property type="entry name" value="Glyco_hydro_2_AS"/>
</dbReference>
<organism evidence="5 6">
    <name type="scientific">Pelagicoccus albus</name>
    <dbReference type="NCBI Taxonomy" id="415222"/>
    <lineage>
        <taxon>Bacteria</taxon>
        <taxon>Pseudomonadati</taxon>
        <taxon>Verrucomicrobiota</taxon>
        <taxon>Opitutia</taxon>
        <taxon>Puniceicoccales</taxon>
        <taxon>Pelagicoccaceae</taxon>
        <taxon>Pelagicoccus</taxon>
    </lineage>
</organism>
<protein>
    <submittedName>
        <fullName evidence="5">DUF4982 domain-containing protein</fullName>
    </submittedName>
</protein>
<evidence type="ECO:0000256" key="1">
    <source>
        <dbReference type="ARBA" id="ARBA00007401"/>
    </source>
</evidence>
<dbReference type="SUPFAM" id="SSF51445">
    <property type="entry name" value="(Trans)glycosidases"/>
    <property type="match status" value="1"/>
</dbReference>
<keyword evidence="2" id="KW-0378">Hydrolase</keyword>
<proteinExistence type="inferred from homology"/>
<comment type="similarity">
    <text evidence="1">Belongs to the glycosyl hydrolase 2 family.</text>
</comment>
<dbReference type="PROSITE" id="PS50022">
    <property type="entry name" value="FA58C_3"/>
    <property type="match status" value="1"/>
</dbReference>
<dbReference type="InterPro" id="IPR006101">
    <property type="entry name" value="Glyco_hydro_2"/>
</dbReference>
<name>A0A7X1EBT4_9BACT</name>
<dbReference type="InterPro" id="IPR006102">
    <property type="entry name" value="Ig-like_GH2"/>
</dbReference>
<dbReference type="RefSeq" id="WP_185662004.1">
    <property type="nucleotide sequence ID" value="NZ_CAWPOO010000013.1"/>
</dbReference>
<evidence type="ECO:0000313" key="6">
    <source>
        <dbReference type="Proteomes" id="UP000526501"/>
    </source>
</evidence>
<dbReference type="InterPro" id="IPR036156">
    <property type="entry name" value="Beta-gal/glucu_dom_sf"/>
</dbReference>
<comment type="caution">
    <text evidence="5">The sequence shown here is derived from an EMBL/GenBank/DDBJ whole genome shotgun (WGS) entry which is preliminary data.</text>
</comment>
<feature type="domain" description="F5/8 type C" evidence="4">
    <location>
        <begin position="640"/>
        <end position="787"/>
    </location>
</feature>
<dbReference type="Pfam" id="PF02836">
    <property type="entry name" value="Glyco_hydro_2_C"/>
    <property type="match status" value="1"/>
</dbReference>
<dbReference type="InterPro" id="IPR000421">
    <property type="entry name" value="FA58C"/>
</dbReference>
<keyword evidence="6" id="KW-1185">Reference proteome</keyword>
<dbReference type="InterPro" id="IPR013783">
    <property type="entry name" value="Ig-like_fold"/>
</dbReference>
<dbReference type="InterPro" id="IPR051913">
    <property type="entry name" value="GH2_Domain-Containing"/>
</dbReference>
<dbReference type="GO" id="GO:0004553">
    <property type="term" value="F:hydrolase activity, hydrolyzing O-glycosyl compounds"/>
    <property type="evidence" value="ECO:0007669"/>
    <property type="project" value="InterPro"/>
</dbReference>
<dbReference type="InterPro" id="IPR040605">
    <property type="entry name" value="Glyco_hydro2_dom5"/>
</dbReference>
<dbReference type="InterPro" id="IPR032311">
    <property type="entry name" value="DUF4982"/>
</dbReference>
<accession>A0A7X1EBT4</accession>
<dbReference type="Pfam" id="PF22666">
    <property type="entry name" value="Glyco_hydro_2_N2"/>
    <property type="match status" value="1"/>
</dbReference>
<evidence type="ECO:0000259" key="4">
    <source>
        <dbReference type="PROSITE" id="PS50022"/>
    </source>
</evidence>
<dbReference type="Pfam" id="PF16355">
    <property type="entry name" value="DUF4982"/>
    <property type="match status" value="2"/>
</dbReference>
<dbReference type="SUPFAM" id="SSF49785">
    <property type="entry name" value="Galactose-binding domain-like"/>
    <property type="match status" value="2"/>
</dbReference>
<dbReference type="EMBL" id="JACHVC010000013">
    <property type="protein sequence ID" value="MBC2608152.1"/>
    <property type="molecule type" value="Genomic_DNA"/>
</dbReference>
<dbReference type="InterPro" id="IPR006103">
    <property type="entry name" value="Glyco_hydro_2_cat"/>
</dbReference>
<dbReference type="Pfam" id="PF00703">
    <property type="entry name" value="Glyco_hydro_2"/>
    <property type="match status" value="1"/>
</dbReference>
<dbReference type="InterPro" id="IPR017853">
    <property type="entry name" value="GH"/>
</dbReference>
<dbReference type="Pfam" id="PF00754">
    <property type="entry name" value="F5_F8_type_C"/>
    <property type="match status" value="1"/>
</dbReference>
<dbReference type="Pfam" id="PF18565">
    <property type="entry name" value="Glyco_hydro2_C5"/>
    <property type="match status" value="1"/>
</dbReference>
<gene>
    <name evidence="5" type="ORF">H5P27_19005</name>
</gene>
<dbReference type="AlphaFoldDB" id="A0A7X1EBT4"/>
<dbReference type="Proteomes" id="UP000526501">
    <property type="component" value="Unassembled WGS sequence"/>
</dbReference>
<dbReference type="PANTHER" id="PTHR42732:SF1">
    <property type="entry name" value="BETA-MANNOSIDASE"/>
    <property type="match status" value="1"/>
</dbReference>
<dbReference type="InterPro" id="IPR054593">
    <property type="entry name" value="Beta-mannosidase-like_N2"/>
</dbReference>
<dbReference type="InterPro" id="IPR008979">
    <property type="entry name" value="Galactose-bd-like_sf"/>
</dbReference>
<keyword evidence="3" id="KW-0326">Glycosidase</keyword>
<dbReference type="Gene3D" id="2.60.40.10">
    <property type="entry name" value="Immunoglobulins"/>
    <property type="match status" value="3"/>
</dbReference>
<dbReference type="PROSITE" id="PS00608">
    <property type="entry name" value="GLYCOSYL_HYDROL_F2_2"/>
    <property type="match status" value="1"/>
</dbReference>
<evidence type="ECO:0000256" key="2">
    <source>
        <dbReference type="ARBA" id="ARBA00022801"/>
    </source>
</evidence>
<evidence type="ECO:0000313" key="5">
    <source>
        <dbReference type="EMBL" id="MBC2608152.1"/>
    </source>
</evidence>
<dbReference type="SUPFAM" id="SSF49303">
    <property type="entry name" value="beta-Galactosidase/glucuronidase domain"/>
    <property type="match status" value="1"/>
</dbReference>
<sequence length="946" mass="104893">MRLPISLRTLIVALSLLAIPISWAQIPAQLLDEGWLFHAGDLESVADAQTPATFAGEPVHMPHDWAAAGPFDPEEHGGTGKLPWKGIGWYRTELDIPAEAEGQRVYLDFDGAMAFPVIYLNGEEVGSWDYGYTPFRIDITDHVKAGESNVLAVKLDTQKWSSRWYPGAGLYRKVTLVFDQQIHFANWGVGVSTDGDELLGLPAENAILSIEVENHTDAETALVIETEILDPAGKTVATETLEASALSDATTHLGMELHVANPELWDVDSPKLYAAKVKLLDSEGELLDEYETNFGFRTFAFTADDGFHLNGRRVQLKGVNLHSDLGPLGMAFNYHAQKRQLEIMMEMGVNAIRTSHNPPAKELLELCDELGLVVWDEVFDKWGWTAGRDDLTPPLMPFAHRQIENTLKRDRNHPSVVIWSIGNEVQGGDAGDGITPERTAMLAGFARTIDAHRPIAMACHIPPLTNGENFASLDLAGWNYARRYARFRSVWPEKPIVYSESASAFSTRGYYDPELATRKSDYGKPYEISSYDVTAAYWSDVPDKEFELMENDSYVAGEFVWTGFDYIGEPTPYDAQSRSSYFGIVDLCGFLKDRFFIYRSHWREDVDTTHILPHWNWEGREGKNVPVFVYTNGDSAELFLNGESLGMRRKGERPERGPNLAASATATASSGESAALAIDSELSTAWIAGEEDQPSLTIDLGQLHPISTIQLETNGKEHFYAYVIETSKNGKKWKQIVEKGTEDLEEWQGVTRILHQVEAEGRYLRISFAENLGESETGLSDVKVFSNPTTNDYYDVTYDYRLRWDEVTYQPGELKAVSYKDGEVIGEATVETTGKPVALRLTPEKTEVAADGQEFVYVTAEAVDSKGRAYPLADNEITFSVSGAGEFQATGNGDSYSFVSFSSPVRKLFYGKAQLIVRPLAGNGGTITITAEAEGLESATIEVLAK</sequence>
<dbReference type="PRINTS" id="PR00132">
    <property type="entry name" value="GLHYDRLASE2"/>
</dbReference>
<dbReference type="Gene3D" id="2.60.120.260">
    <property type="entry name" value="Galactose-binding domain-like"/>
    <property type="match status" value="2"/>
</dbReference>